<protein>
    <submittedName>
        <fullName evidence="4">Arylsulfatase</fullName>
    </submittedName>
</protein>
<name>A0ABR7QRW2_9FLAO</name>
<evidence type="ECO:0000313" key="5">
    <source>
        <dbReference type="Proteomes" id="UP000618952"/>
    </source>
</evidence>
<dbReference type="RefSeq" id="WP_187587277.1">
    <property type="nucleotide sequence ID" value="NZ_JACLHY010000024.1"/>
</dbReference>
<dbReference type="InterPro" id="IPR000917">
    <property type="entry name" value="Sulfatase_N"/>
</dbReference>
<dbReference type="Proteomes" id="UP000618952">
    <property type="component" value="Unassembled WGS sequence"/>
</dbReference>
<gene>
    <name evidence="4" type="ORF">H4O18_18170</name>
</gene>
<dbReference type="InterPro" id="IPR050738">
    <property type="entry name" value="Sulfatase"/>
</dbReference>
<organism evidence="4 5">
    <name type="scientific">Arenibacter arenosicollis</name>
    <dbReference type="NCBI Taxonomy" id="2762274"/>
    <lineage>
        <taxon>Bacteria</taxon>
        <taxon>Pseudomonadati</taxon>
        <taxon>Bacteroidota</taxon>
        <taxon>Flavobacteriia</taxon>
        <taxon>Flavobacteriales</taxon>
        <taxon>Flavobacteriaceae</taxon>
        <taxon>Arenibacter</taxon>
    </lineage>
</organism>
<dbReference type="SUPFAM" id="SSF53649">
    <property type="entry name" value="Alkaline phosphatase-like"/>
    <property type="match status" value="1"/>
</dbReference>
<feature type="domain" description="Sulfatase N-terminal" evidence="3">
    <location>
        <begin position="40"/>
        <end position="381"/>
    </location>
</feature>
<dbReference type="Pfam" id="PF00884">
    <property type="entry name" value="Sulfatase"/>
    <property type="match status" value="1"/>
</dbReference>
<keyword evidence="2" id="KW-0378">Hydrolase</keyword>
<evidence type="ECO:0000256" key="2">
    <source>
        <dbReference type="ARBA" id="ARBA00022801"/>
    </source>
</evidence>
<evidence type="ECO:0000313" key="4">
    <source>
        <dbReference type="EMBL" id="MBC8769930.1"/>
    </source>
</evidence>
<dbReference type="Gene3D" id="3.40.720.10">
    <property type="entry name" value="Alkaline Phosphatase, subunit A"/>
    <property type="match status" value="1"/>
</dbReference>
<accession>A0ABR7QRW2</accession>
<dbReference type="EMBL" id="JACLHY010000024">
    <property type="protein sequence ID" value="MBC8769930.1"/>
    <property type="molecule type" value="Genomic_DNA"/>
</dbReference>
<comment type="caution">
    <text evidence="4">The sequence shown here is derived from an EMBL/GenBank/DDBJ whole genome shotgun (WGS) entry which is preliminary data.</text>
</comment>
<keyword evidence="5" id="KW-1185">Reference proteome</keyword>
<dbReference type="PROSITE" id="PS51257">
    <property type="entry name" value="PROKAR_LIPOPROTEIN"/>
    <property type="match status" value="1"/>
</dbReference>
<evidence type="ECO:0000256" key="1">
    <source>
        <dbReference type="ARBA" id="ARBA00008779"/>
    </source>
</evidence>
<dbReference type="InterPro" id="IPR017850">
    <property type="entry name" value="Alkaline_phosphatase_core_sf"/>
</dbReference>
<dbReference type="Gene3D" id="3.30.1120.10">
    <property type="match status" value="1"/>
</dbReference>
<dbReference type="PANTHER" id="PTHR42693">
    <property type="entry name" value="ARYLSULFATASE FAMILY MEMBER"/>
    <property type="match status" value="1"/>
</dbReference>
<evidence type="ECO:0000259" key="3">
    <source>
        <dbReference type="Pfam" id="PF00884"/>
    </source>
</evidence>
<reference evidence="4 5" key="1">
    <citation type="submission" date="2020-08" db="EMBL/GenBank/DDBJ databases">
        <title>Arenibacter gaetbuli sp. nov., isolated from a sand dune.</title>
        <authorList>
            <person name="Park S."/>
            <person name="Yoon J.-H."/>
        </authorList>
    </citation>
    <scope>NUCLEOTIDE SEQUENCE [LARGE SCALE GENOMIC DNA]</scope>
    <source>
        <strain evidence="4 5">BSSL-BM3</strain>
    </source>
</reference>
<dbReference type="PANTHER" id="PTHR42693:SF53">
    <property type="entry name" value="ENDO-4-O-SULFATASE"/>
    <property type="match status" value="1"/>
</dbReference>
<sequence length="492" mass="55068">MIITKLKSNFFVTLGIVMLFMACKEEVKTKDFQNTEEKKPNIIYILADDLGYGDLSVYGQEKFSTPNIDRLASQGMMFTQHYSGSTVCAPSRSALMTGMHTGHTVVRGNKEIQPEGQYPIPDNTYTLAEALKKAGYTTGAFGKWGLGFPGSEGDPVNQGFDTFFGYNCQRLGHNYYPFRLWSNRDSIVLTENSGKGDAIYAPELIHTQTLKFLEDNKEKPFFLYVPSIIPHAELAAPEGYMEKHRGKYPPEKTYNGTDDGPEFNLGPYRSQKDSHAAFAAMVDLLDAQVGEIMDKVEELGLASKTIIVFASDNGPHEEGGADPEYFNSNGPLKGVKRDLYEGGIRVPMIVSWPGKITPKSKTDHVSAFWDIFPTLSEIVGVPVPENLDGISFLPTLIQSGNQLEHDYLYWEFHEKGGRQALRKGDWKAVKYDVLKNPDSPMELYNLSEDIGEENNLAESYPEVVKEMQSIFETARTDSDVFTFSSETYLSKQ</sequence>
<comment type="similarity">
    <text evidence="1">Belongs to the sulfatase family.</text>
</comment>
<dbReference type="CDD" id="cd16145">
    <property type="entry name" value="ARS_like"/>
    <property type="match status" value="1"/>
</dbReference>
<proteinExistence type="inferred from homology"/>